<comment type="subcellular location">
    <subcellularLocation>
        <location evidence="1 8">Nucleus</location>
    </subcellularLocation>
</comment>
<comment type="subunit">
    <text evidence="8">Component of the Mediator complex.</text>
</comment>
<dbReference type="PANTHER" id="PTHR13114">
    <property type="entry name" value="MEDIATOR OF RNA POLYMERASE II TRANSCRIPTION SUBUNIT 17"/>
    <property type="match status" value="1"/>
</dbReference>
<evidence type="ECO:0000256" key="7">
    <source>
        <dbReference type="ARBA" id="ARBA00032014"/>
    </source>
</evidence>
<accession>S8EFI2</accession>
<dbReference type="HOGENOM" id="CLU_011785_0_0_1"/>
<feature type="compositionally biased region" description="Acidic residues" evidence="9">
    <location>
        <begin position="89"/>
        <end position="103"/>
    </location>
</feature>
<dbReference type="InParanoid" id="S8EFI2"/>
<dbReference type="OrthoDB" id="10251234at2759"/>
<comment type="similarity">
    <text evidence="2 8">Belongs to the Mediator complex subunit 17 family.</text>
</comment>
<dbReference type="GO" id="GO:0006357">
    <property type="term" value="P:regulation of transcription by RNA polymerase II"/>
    <property type="evidence" value="ECO:0007669"/>
    <property type="project" value="InterPro"/>
</dbReference>
<keyword evidence="11" id="KW-1185">Reference proteome</keyword>
<dbReference type="eggNOG" id="ENOG502S63G">
    <property type="taxonomic scope" value="Eukaryota"/>
</dbReference>
<feature type="region of interest" description="Disordered" evidence="9">
    <location>
        <begin position="1"/>
        <end position="22"/>
    </location>
</feature>
<dbReference type="GO" id="GO:0070847">
    <property type="term" value="C:core mediator complex"/>
    <property type="evidence" value="ECO:0007669"/>
    <property type="project" value="TreeGrafter"/>
</dbReference>
<organism evidence="10 11">
    <name type="scientific">Fomitopsis schrenkii</name>
    <name type="common">Brown rot fungus</name>
    <dbReference type="NCBI Taxonomy" id="2126942"/>
    <lineage>
        <taxon>Eukaryota</taxon>
        <taxon>Fungi</taxon>
        <taxon>Dikarya</taxon>
        <taxon>Basidiomycota</taxon>
        <taxon>Agaricomycotina</taxon>
        <taxon>Agaricomycetes</taxon>
        <taxon>Polyporales</taxon>
        <taxon>Fomitopsis</taxon>
    </lineage>
</organism>
<keyword evidence="8" id="KW-0010">Activator</keyword>
<dbReference type="AlphaFoldDB" id="S8EFI2"/>
<keyword evidence="6 8" id="KW-0539">Nucleus</keyword>
<protein>
    <recommendedName>
        <fullName evidence="3 8">Mediator of RNA polymerase II transcription subunit 17</fullName>
    </recommendedName>
    <alternativeName>
        <fullName evidence="7 8">Mediator complex subunit 17</fullName>
    </alternativeName>
</protein>
<dbReference type="Proteomes" id="UP000015241">
    <property type="component" value="Unassembled WGS sequence"/>
</dbReference>
<evidence type="ECO:0000313" key="11">
    <source>
        <dbReference type="Proteomes" id="UP000015241"/>
    </source>
</evidence>
<keyword evidence="4 8" id="KW-0805">Transcription regulation</keyword>
<reference evidence="10 11" key="1">
    <citation type="journal article" date="2012" name="Science">
        <title>The Paleozoic origin of enzymatic lignin decomposition reconstructed from 31 fungal genomes.</title>
        <authorList>
            <person name="Floudas D."/>
            <person name="Binder M."/>
            <person name="Riley R."/>
            <person name="Barry K."/>
            <person name="Blanchette R.A."/>
            <person name="Henrissat B."/>
            <person name="Martinez A.T."/>
            <person name="Otillar R."/>
            <person name="Spatafora J.W."/>
            <person name="Yadav J.S."/>
            <person name="Aerts A."/>
            <person name="Benoit I."/>
            <person name="Boyd A."/>
            <person name="Carlson A."/>
            <person name="Copeland A."/>
            <person name="Coutinho P.M."/>
            <person name="de Vries R.P."/>
            <person name="Ferreira P."/>
            <person name="Findley K."/>
            <person name="Foster B."/>
            <person name="Gaskell J."/>
            <person name="Glotzer D."/>
            <person name="Gorecki P."/>
            <person name="Heitman J."/>
            <person name="Hesse C."/>
            <person name="Hori C."/>
            <person name="Igarashi K."/>
            <person name="Jurgens J.A."/>
            <person name="Kallen N."/>
            <person name="Kersten P."/>
            <person name="Kohler A."/>
            <person name="Kuees U."/>
            <person name="Kumar T.K.A."/>
            <person name="Kuo A."/>
            <person name="LaButti K."/>
            <person name="Larrondo L.F."/>
            <person name="Lindquist E."/>
            <person name="Ling A."/>
            <person name="Lombard V."/>
            <person name="Lucas S."/>
            <person name="Lundell T."/>
            <person name="Martin R."/>
            <person name="McLaughlin D.J."/>
            <person name="Morgenstern I."/>
            <person name="Morin E."/>
            <person name="Murat C."/>
            <person name="Nagy L.G."/>
            <person name="Nolan M."/>
            <person name="Ohm R.A."/>
            <person name="Patyshakuliyeva A."/>
            <person name="Rokas A."/>
            <person name="Ruiz-Duenas F.J."/>
            <person name="Sabat G."/>
            <person name="Salamov A."/>
            <person name="Samejima M."/>
            <person name="Schmutz J."/>
            <person name="Slot J.C."/>
            <person name="St John F."/>
            <person name="Stenlid J."/>
            <person name="Sun H."/>
            <person name="Sun S."/>
            <person name="Syed K."/>
            <person name="Tsang A."/>
            <person name="Wiebenga A."/>
            <person name="Young D."/>
            <person name="Pisabarro A."/>
            <person name="Eastwood D.C."/>
            <person name="Martin F."/>
            <person name="Cullen D."/>
            <person name="Grigoriev I.V."/>
            <person name="Hibbett D.S."/>
        </authorList>
    </citation>
    <scope>NUCLEOTIDE SEQUENCE</scope>
    <source>
        <strain evidence="11">FP-58527</strain>
    </source>
</reference>
<feature type="compositionally biased region" description="Low complexity" evidence="9">
    <location>
        <begin position="156"/>
        <end position="170"/>
    </location>
</feature>
<name>S8EFI2_FOMSC</name>
<dbReference type="STRING" id="743788.S8EFI2"/>
<dbReference type="GO" id="GO:0016592">
    <property type="term" value="C:mediator complex"/>
    <property type="evidence" value="ECO:0007669"/>
    <property type="project" value="InterPro"/>
</dbReference>
<dbReference type="GO" id="GO:0003712">
    <property type="term" value="F:transcription coregulator activity"/>
    <property type="evidence" value="ECO:0007669"/>
    <property type="project" value="InterPro"/>
</dbReference>
<evidence type="ECO:0000256" key="8">
    <source>
        <dbReference type="RuleBase" id="RU364140"/>
    </source>
</evidence>
<evidence type="ECO:0000256" key="9">
    <source>
        <dbReference type="SAM" id="MobiDB-lite"/>
    </source>
</evidence>
<keyword evidence="5 8" id="KW-0804">Transcription</keyword>
<evidence type="ECO:0000256" key="6">
    <source>
        <dbReference type="ARBA" id="ARBA00023242"/>
    </source>
</evidence>
<dbReference type="Pfam" id="PF10156">
    <property type="entry name" value="Med17"/>
    <property type="match status" value="1"/>
</dbReference>
<evidence type="ECO:0000256" key="5">
    <source>
        <dbReference type="ARBA" id="ARBA00023163"/>
    </source>
</evidence>
<evidence type="ECO:0000256" key="1">
    <source>
        <dbReference type="ARBA" id="ARBA00004123"/>
    </source>
</evidence>
<sequence length="605" mass="66627">MSDASPHPHSQEPPWKKIKLSLERPYKDDDGIPIPDLLDIAVDGQHVYEPKEDATAKVGENLRRIFVERGVDYFERKKDAPGPVAEPDASMEEDAADAKDDETQDPRQPMTTEELYKMRVELLPHLHIALGEMTQARDLLSMLLSTAGPSSTPSVAQLLSQSTLSSSQSAPPSPPHNLTATVVTKPPPILSVRAFDAQLVVGGKDRALRRAADLFNAAAENMEAGRARSERYWYDALCIRRGNWGLVPAPLPPGSATGKGADKTSKDFLVSFGLEEAPAIFRRRAIGRMPTLDRDQSRIEFPLRQNTRLRVLLRKTCEDGTSCTATNVISVLEETTLEESLRAAQIEVVEQEIFSALIKEAGSLPTATAHVSERSIVIKAAQGTDLTIQLVDSQREHDAPSSTAMAATCDLIAATLQVLLLRVHSYMRNERIRRTGSIRTSTQPIVLQPPPVLLPIIDLLQYERFCHRVLAEFERIVGALRRAGMPTKIHFEAMAGSGEEFLKLVTETKPKPAGGEARIRIDNRHTLRFTFISPSMLIAHLPQGTLCIASIAQLSQLLADEVGMFLLRRICDIGTDRCSGVSNAWFVDALSSKSIGKWDGCVLYV</sequence>
<proteinExistence type="inferred from homology"/>
<feature type="region of interest" description="Disordered" evidence="9">
    <location>
        <begin position="151"/>
        <end position="178"/>
    </location>
</feature>
<dbReference type="PANTHER" id="PTHR13114:SF7">
    <property type="entry name" value="MEDIATOR OF RNA POLYMERASE II TRANSCRIPTION SUBUNIT 17"/>
    <property type="match status" value="1"/>
</dbReference>
<evidence type="ECO:0000256" key="2">
    <source>
        <dbReference type="ARBA" id="ARBA00005635"/>
    </source>
</evidence>
<evidence type="ECO:0000313" key="10">
    <source>
        <dbReference type="EMBL" id="EPT03782.1"/>
    </source>
</evidence>
<evidence type="ECO:0000256" key="4">
    <source>
        <dbReference type="ARBA" id="ARBA00023015"/>
    </source>
</evidence>
<dbReference type="InterPro" id="IPR019313">
    <property type="entry name" value="Mediator_Med17"/>
</dbReference>
<feature type="region of interest" description="Disordered" evidence="9">
    <location>
        <begin position="77"/>
        <end position="108"/>
    </location>
</feature>
<comment type="function">
    <text evidence="8">Component of the Mediator complex, a coactivator involved in the regulated transcription of nearly all RNA polymerase II-dependent genes. Mediator functions as a bridge to convey information from gene-specific regulatory proteins to the basal RNA polymerase II transcription machinery. Mediator is recruited to promoters by direct interactions with regulatory proteins and serves as a scaffold for the assembly of a functional preinitiation complex with RNA polymerase II and the general transcription factors.</text>
</comment>
<dbReference type="EMBL" id="KE504129">
    <property type="protein sequence ID" value="EPT03782.1"/>
    <property type="molecule type" value="Genomic_DNA"/>
</dbReference>
<evidence type="ECO:0000256" key="3">
    <source>
        <dbReference type="ARBA" id="ARBA00019610"/>
    </source>
</evidence>
<gene>
    <name evidence="8" type="primary">MED17</name>
    <name evidence="10" type="ORF">FOMPIDRAFT_1115694</name>
</gene>